<sequence length="63" mass="7294">MNIYAIQFSNSVETSSDINVIERKAKKYAEQKKIATITENGNEIGWIGEDLTKRKGWGWYIKK</sequence>
<gene>
    <name evidence="1" type="ORF">ES692_06040</name>
</gene>
<dbReference type="Proteomes" id="UP000321938">
    <property type="component" value="Unassembled WGS sequence"/>
</dbReference>
<reference evidence="1 2" key="1">
    <citation type="submission" date="2019-08" db="EMBL/GenBank/DDBJ databases">
        <title>Genome of Psychroserpens burtonensis ACAM 167.</title>
        <authorList>
            <person name="Bowman J.P."/>
        </authorList>
    </citation>
    <scope>NUCLEOTIDE SEQUENCE [LARGE SCALE GENOMIC DNA]</scope>
    <source>
        <strain evidence="1 2">ACAM 167</strain>
    </source>
</reference>
<comment type="caution">
    <text evidence="1">The sequence shown here is derived from an EMBL/GenBank/DDBJ whole genome shotgun (WGS) entry which is preliminary data.</text>
</comment>
<proteinExistence type="predicted"/>
<dbReference type="AlphaFoldDB" id="A0A5C7BAL7"/>
<protein>
    <submittedName>
        <fullName evidence="1">Uncharacterized protein</fullName>
    </submittedName>
</protein>
<accession>A0A5C7BAL7</accession>
<evidence type="ECO:0000313" key="2">
    <source>
        <dbReference type="Proteomes" id="UP000321938"/>
    </source>
</evidence>
<organism evidence="1 2">
    <name type="scientific">Psychroserpens burtonensis</name>
    <dbReference type="NCBI Taxonomy" id="49278"/>
    <lineage>
        <taxon>Bacteria</taxon>
        <taxon>Pseudomonadati</taxon>
        <taxon>Bacteroidota</taxon>
        <taxon>Flavobacteriia</taxon>
        <taxon>Flavobacteriales</taxon>
        <taxon>Flavobacteriaceae</taxon>
        <taxon>Psychroserpens</taxon>
    </lineage>
</organism>
<keyword evidence="2" id="KW-1185">Reference proteome</keyword>
<evidence type="ECO:0000313" key="1">
    <source>
        <dbReference type="EMBL" id="TXE18601.1"/>
    </source>
</evidence>
<dbReference type="EMBL" id="VOSB01000007">
    <property type="protein sequence ID" value="TXE18601.1"/>
    <property type="molecule type" value="Genomic_DNA"/>
</dbReference>
<dbReference type="RefSeq" id="WP_147231359.1">
    <property type="nucleotide sequence ID" value="NZ_VOSB01000007.1"/>
</dbReference>
<name>A0A5C7BAL7_9FLAO</name>